<dbReference type="CDD" id="cd04870">
    <property type="entry name" value="ACT_PSP_1"/>
    <property type="match status" value="1"/>
</dbReference>
<feature type="active site" description="Nucleophile" evidence="14">
    <location>
        <position position="196"/>
    </location>
</feature>
<accession>G2E205</accession>
<evidence type="ECO:0000256" key="3">
    <source>
        <dbReference type="ARBA" id="ARBA00009184"/>
    </source>
</evidence>
<dbReference type="CDD" id="cd04871">
    <property type="entry name" value="ACT_PSP_2"/>
    <property type="match status" value="1"/>
</dbReference>
<evidence type="ECO:0000256" key="11">
    <source>
        <dbReference type="ARBA" id="ARBA00031693"/>
    </source>
</evidence>
<keyword evidence="6" id="KW-0028">Amino-acid biosynthesis</keyword>
<dbReference type="EC" id="3.1.3.3" evidence="4"/>
<keyword evidence="10" id="KW-0718">Serine biosynthesis</keyword>
<keyword evidence="7" id="KW-0479">Metal-binding</keyword>
<gene>
    <name evidence="16" type="ORF">ThidrDRAFT_2318</name>
</gene>
<feature type="active site" description="Proton donor" evidence="14">
    <location>
        <position position="198"/>
    </location>
</feature>
<protein>
    <recommendedName>
        <fullName evidence="5">Phosphoserine phosphatase</fullName>
        <ecNumber evidence="4">3.1.3.3</ecNumber>
    </recommendedName>
    <alternativeName>
        <fullName evidence="11">O-phosphoserine phosphohydrolase</fullName>
    </alternativeName>
</protein>
<evidence type="ECO:0000256" key="6">
    <source>
        <dbReference type="ARBA" id="ARBA00022605"/>
    </source>
</evidence>
<dbReference type="SUPFAM" id="SSF56784">
    <property type="entry name" value="HAD-like"/>
    <property type="match status" value="1"/>
</dbReference>
<organism evidence="16 17">
    <name type="scientific">Thiorhodococcus drewsii AZ1</name>
    <dbReference type="NCBI Taxonomy" id="765913"/>
    <lineage>
        <taxon>Bacteria</taxon>
        <taxon>Pseudomonadati</taxon>
        <taxon>Pseudomonadota</taxon>
        <taxon>Gammaproteobacteria</taxon>
        <taxon>Chromatiales</taxon>
        <taxon>Chromatiaceae</taxon>
        <taxon>Thiorhodococcus</taxon>
    </lineage>
</organism>
<name>G2E205_9GAMM</name>
<dbReference type="STRING" id="765913.ThidrDRAFT_2318"/>
<dbReference type="NCBIfam" id="TIGR00338">
    <property type="entry name" value="serB"/>
    <property type="match status" value="1"/>
</dbReference>
<dbReference type="GO" id="GO:0000287">
    <property type="term" value="F:magnesium ion binding"/>
    <property type="evidence" value="ECO:0007669"/>
    <property type="project" value="TreeGrafter"/>
</dbReference>
<dbReference type="Gene3D" id="3.30.70.260">
    <property type="match status" value="2"/>
</dbReference>
<comment type="pathway">
    <text evidence="2">Amino-acid biosynthesis; L-serine biosynthesis; L-serine from 3-phospho-D-glycerate: step 3/3.</text>
</comment>
<evidence type="ECO:0000256" key="10">
    <source>
        <dbReference type="ARBA" id="ARBA00023299"/>
    </source>
</evidence>
<dbReference type="PATRIC" id="fig|765913.3.peg.2358"/>
<reference evidence="16 17" key="1">
    <citation type="submission" date="2011-06" db="EMBL/GenBank/DDBJ databases">
        <title>The draft genome of Thiorhodococcus drewsii AZ1.</title>
        <authorList>
            <consortium name="US DOE Joint Genome Institute (JGI-PGF)"/>
            <person name="Lucas S."/>
            <person name="Han J."/>
            <person name="Lapidus A."/>
            <person name="Cheng J.-F."/>
            <person name="Goodwin L."/>
            <person name="Pitluck S."/>
            <person name="Peters L."/>
            <person name="Land M.L."/>
            <person name="Hauser L."/>
            <person name="Vogl K."/>
            <person name="Liu Z."/>
            <person name="Imhoff J."/>
            <person name="Thiel V."/>
            <person name="Frigaard N.-U."/>
            <person name="Bryant D.A."/>
            <person name="Woyke T.J."/>
        </authorList>
    </citation>
    <scope>NUCLEOTIDE SEQUENCE [LARGE SCALE GENOMIC DNA]</scope>
    <source>
        <strain evidence="16 17">AZ1</strain>
    </source>
</reference>
<dbReference type="SFLD" id="SFLDF00029">
    <property type="entry name" value="phosphoserine_phosphatase"/>
    <property type="match status" value="1"/>
</dbReference>
<sequence length="422" mass="46166">MSEIVLINVTGEDRPGIIASLTEILARYHVPVLDIGQSTIHNALALGLMVELPAAGADCGVFKDLLFCAHGMGLDIRFTPIAVEAYEDWVHEQGRPRHILTLLGREIDAGHIAKVTGVVAARGLNVDRIVRLTGRISRRDRREHPLASVELSVRGAVESLADLHAEFLALGRVIDVDVSVQEDDIYRRNRRLVCFDMDSTLIQTEVIDELAAAAGVGDQVAAITESAMRGELDFQESFRRRMALLKGLDESVLAGIAERLPITEGADRLIASLKRLGYKVAILSGGFTYFAEHLQRRFGVDYVYANRLDFRDGKLTGEVSGEIIDGRRKADLLSEIAEREGIRLEQVIAVGDGANDLPMLSIAGLGIAFHAKPIVTRQARHSIANVGLDGILYLLGMRDRDVARLGSDRWTPDGWGRAVTIG</sequence>
<dbReference type="SFLD" id="SFLDG01137">
    <property type="entry name" value="C1.6.1:_Phosphoserine_Phosphat"/>
    <property type="match status" value="1"/>
</dbReference>
<dbReference type="GO" id="GO:0036424">
    <property type="term" value="F:L-phosphoserine phosphatase activity"/>
    <property type="evidence" value="ECO:0007669"/>
    <property type="project" value="InterPro"/>
</dbReference>
<dbReference type="SFLD" id="SFLDS00003">
    <property type="entry name" value="Haloacid_Dehalogenase"/>
    <property type="match status" value="1"/>
</dbReference>
<dbReference type="Pfam" id="PF00702">
    <property type="entry name" value="Hydrolase"/>
    <property type="match status" value="1"/>
</dbReference>
<comment type="caution">
    <text evidence="16">The sequence shown here is derived from an EMBL/GenBank/DDBJ whole genome shotgun (WGS) entry which is preliminary data.</text>
</comment>
<evidence type="ECO:0000256" key="8">
    <source>
        <dbReference type="ARBA" id="ARBA00022801"/>
    </source>
</evidence>
<dbReference type="Gene3D" id="1.10.150.210">
    <property type="entry name" value="Phosphoserine phosphatase, domain 2"/>
    <property type="match status" value="1"/>
</dbReference>
<evidence type="ECO:0000313" key="17">
    <source>
        <dbReference type="Proteomes" id="UP000004200"/>
    </source>
</evidence>
<proteinExistence type="inferred from homology"/>
<dbReference type="PANTHER" id="PTHR43344:SF2">
    <property type="entry name" value="PHOSPHOSERINE PHOSPHATASE"/>
    <property type="match status" value="1"/>
</dbReference>
<evidence type="ECO:0000256" key="14">
    <source>
        <dbReference type="PIRSR" id="PIRSR604469-1"/>
    </source>
</evidence>
<evidence type="ECO:0000256" key="1">
    <source>
        <dbReference type="ARBA" id="ARBA00001946"/>
    </source>
</evidence>
<evidence type="ECO:0000256" key="2">
    <source>
        <dbReference type="ARBA" id="ARBA00005135"/>
    </source>
</evidence>
<evidence type="ECO:0000313" key="16">
    <source>
        <dbReference type="EMBL" id="EGV30954.1"/>
    </source>
</evidence>
<evidence type="ECO:0000256" key="9">
    <source>
        <dbReference type="ARBA" id="ARBA00022842"/>
    </source>
</evidence>
<dbReference type="GO" id="GO:0005737">
    <property type="term" value="C:cytoplasm"/>
    <property type="evidence" value="ECO:0007669"/>
    <property type="project" value="TreeGrafter"/>
</dbReference>
<dbReference type="EMBL" id="AFWT01000015">
    <property type="protein sequence ID" value="EGV30954.1"/>
    <property type="molecule type" value="Genomic_DNA"/>
</dbReference>
<evidence type="ECO:0000256" key="13">
    <source>
        <dbReference type="ARBA" id="ARBA00048523"/>
    </source>
</evidence>
<evidence type="ECO:0000256" key="7">
    <source>
        <dbReference type="ARBA" id="ARBA00022723"/>
    </source>
</evidence>
<comment type="cofactor">
    <cofactor evidence="1">
        <name>Mg(2+)</name>
        <dbReference type="ChEBI" id="CHEBI:18420"/>
    </cofactor>
</comment>
<feature type="domain" description="Rhodanese" evidence="15">
    <location>
        <begin position="266"/>
        <end position="299"/>
    </location>
</feature>
<dbReference type="Gene3D" id="3.40.50.1000">
    <property type="entry name" value="HAD superfamily/HAD-like"/>
    <property type="match status" value="1"/>
</dbReference>
<evidence type="ECO:0000259" key="15">
    <source>
        <dbReference type="PROSITE" id="PS50206"/>
    </source>
</evidence>
<dbReference type="GO" id="GO:0006564">
    <property type="term" value="P:L-serine biosynthetic process"/>
    <property type="evidence" value="ECO:0007669"/>
    <property type="project" value="UniProtKB-KW"/>
</dbReference>
<dbReference type="AlphaFoldDB" id="G2E205"/>
<comment type="catalytic activity">
    <reaction evidence="12">
        <text>O-phospho-L-serine + H2O = L-serine + phosphate</text>
        <dbReference type="Rhea" id="RHEA:21208"/>
        <dbReference type="ChEBI" id="CHEBI:15377"/>
        <dbReference type="ChEBI" id="CHEBI:33384"/>
        <dbReference type="ChEBI" id="CHEBI:43474"/>
        <dbReference type="ChEBI" id="CHEBI:57524"/>
        <dbReference type="EC" id="3.1.3.3"/>
    </reaction>
</comment>
<keyword evidence="9" id="KW-0460">Magnesium</keyword>
<dbReference type="Proteomes" id="UP000004200">
    <property type="component" value="Unassembled WGS sequence"/>
</dbReference>
<dbReference type="eggNOG" id="COG3830">
    <property type="taxonomic scope" value="Bacteria"/>
</dbReference>
<dbReference type="UniPathway" id="UPA00135">
    <property type="reaction ID" value="UER00198"/>
</dbReference>
<evidence type="ECO:0000256" key="4">
    <source>
        <dbReference type="ARBA" id="ARBA00012640"/>
    </source>
</evidence>
<keyword evidence="17" id="KW-1185">Reference proteome</keyword>
<dbReference type="eggNOG" id="COG0560">
    <property type="taxonomic scope" value="Bacteria"/>
</dbReference>
<dbReference type="SFLD" id="SFLDG01136">
    <property type="entry name" value="C1.6:_Phosphoserine_Phosphatas"/>
    <property type="match status" value="1"/>
</dbReference>
<dbReference type="RefSeq" id="WP_007041031.1">
    <property type="nucleotide sequence ID" value="NZ_AFWT01000015.1"/>
</dbReference>
<evidence type="ECO:0000256" key="12">
    <source>
        <dbReference type="ARBA" id="ARBA00048138"/>
    </source>
</evidence>
<dbReference type="InterPro" id="IPR001763">
    <property type="entry name" value="Rhodanese-like_dom"/>
</dbReference>
<dbReference type="Pfam" id="PF21086">
    <property type="entry name" value="ACT_PSP_2"/>
    <property type="match status" value="1"/>
</dbReference>
<dbReference type="PANTHER" id="PTHR43344">
    <property type="entry name" value="PHOSPHOSERINE PHOSPHATASE"/>
    <property type="match status" value="1"/>
</dbReference>
<comment type="similarity">
    <text evidence="3">Belongs to the HAD-like hydrolase superfamily. SerB family.</text>
</comment>
<dbReference type="InterPro" id="IPR023214">
    <property type="entry name" value="HAD_sf"/>
</dbReference>
<dbReference type="FunFam" id="1.10.150.210:FF:000001">
    <property type="entry name" value="Phosphoserine phosphatase"/>
    <property type="match status" value="1"/>
</dbReference>
<dbReference type="NCBIfam" id="TIGR01488">
    <property type="entry name" value="HAD-SF-IB"/>
    <property type="match status" value="1"/>
</dbReference>
<comment type="catalytic activity">
    <reaction evidence="13">
        <text>O-phospho-D-serine + H2O = D-serine + phosphate</text>
        <dbReference type="Rhea" id="RHEA:24873"/>
        <dbReference type="ChEBI" id="CHEBI:15377"/>
        <dbReference type="ChEBI" id="CHEBI:35247"/>
        <dbReference type="ChEBI" id="CHEBI:43474"/>
        <dbReference type="ChEBI" id="CHEBI:58680"/>
        <dbReference type="EC" id="3.1.3.3"/>
    </reaction>
</comment>
<dbReference type="InterPro" id="IPR004469">
    <property type="entry name" value="PSP"/>
</dbReference>
<dbReference type="OrthoDB" id="9792539at2"/>
<dbReference type="InterPro" id="IPR045865">
    <property type="entry name" value="ACT-like_dom_sf"/>
</dbReference>
<dbReference type="SUPFAM" id="SSF55021">
    <property type="entry name" value="ACT-like"/>
    <property type="match status" value="1"/>
</dbReference>
<dbReference type="InterPro" id="IPR036412">
    <property type="entry name" value="HAD-like_sf"/>
</dbReference>
<dbReference type="CDD" id="cd07500">
    <property type="entry name" value="HAD_PSP"/>
    <property type="match status" value="1"/>
</dbReference>
<dbReference type="PROSITE" id="PS50206">
    <property type="entry name" value="RHODANESE_3"/>
    <property type="match status" value="1"/>
</dbReference>
<keyword evidence="8 16" id="KW-0378">Hydrolase</keyword>
<evidence type="ECO:0000256" key="5">
    <source>
        <dbReference type="ARBA" id="ARBA00015196"/>
    </source>
</evidence>
<dbReference type="InterPro" id="IPR049148">
    <property type="entry name" value="PSP_ACT"/>
</dbReference>
<dbReference type="InterPro" id="IPR050582">
    <property type="entry name" value="HAD-like_SerB"/>
</dbReference>
<dbReference type="Pfam" id="PF13740">
    <property type="entry name" value="ACT_6"/>
    <property type="match status" value="1"/>
</dbReference>